<feature type="region of interest" description="Disordered" evidence="1">
    <location>
        <begin position="117"/>
        <end position="168"/>
    </location>
</feature>
<protein>
    <submittedName>
        <fullName evidence="2">Uncharacterized protein</fullName>
    </submittedName>
</protein>
<comment type="caution">
    <text evidence="2">The sequence shown here is derived from an EMBL/GenBank/DDBJ whole genome shotgun (WGS) entry which is preliminary data.</text>
</comment>
<evidence type="ECO:0000313" key="3">
    <source>
        <dbReference type="Proteomes" id="UP001148838"/>
    </source>
</evidence>
<reference evidence="2 3" key="1">
    <citation type="journal article" date="2022" name="Allergy">
        <title>Genome assembly and annotation of Periplaneta americana reveal a comprehensive cockroach allergen profile.</title>
        <authorList>
            <person name="Wang L."/>
            <person name="Xiong Q."/>
            <person name="Saelim N."/>
            <person name="Wang L."/>
            <person name="Nong W."/>
            <person name="Wan A.T."/>
            <person name="Shi M."/>
            <person name="Liu X."/>
            <person name="Cao Q."/>
            <person name="Hui J.H.L."/>
            <person name="Sookrung N."/>
            <person name="Leung T.F."/>
            <person name="Tungtrongchitr A."/>
            <person name="Tsui S.K.W."/>
        </authorList>
    </citation>
    <scope>NUCLEOTIDE SEQUENCE [LARGE SCALE GENOMIC DNA]</scope>
    <source>
        <strain evidence="2">PWHHKU_190912</strain>
    </source>
</reference>
<accession>A0ABQ8SC89</accession>
<proteinExistence type="predicted"/>
<sequence>MRDESRTSHVECVGSEKPRLYDTSELATDLHTERSVYSQSRLTVLVNTNSTELVSIVRSRNMFAFNIESYSRTGRGRLEYKFGYYSFVHVSRSGSLTLRDALLLFIRIPTRAASFRTTGSTLKKKSPGRTRSACTPANVEADKNRKHRLLPPPRLEFDDTSVKHKSLY</sequence>
<dbReference type="EMBL" id="JAJSOF020000031">
    <property type="protein sequence ID" value="KAJ4431543.1"/>
    <property type="molecule type" value="Genomic_DNA"/>
</dbReference>
<keyword evidence="3" id="KW-1185">Reference proteome</keyword>
<evidence type="ECO:0000256" key="1">
    <source>
        <dbReference type="SAM" id="MobiDB-lite"/>
    </source>
</evidence>
<gene>
    <name evidence="2" type="ORF">ANN_20142</name>
</gene>
<evidence type="ECO:0000313" key="2">
    <source>
        <dbReference type="EMBL" id="KAJ4431543.1"/>
    </source>
</evidence>
<organism evidence="2 3">
    <name type="scientific">Periplaneta americana</name>
    <name type="common">American cockroach</name>
    <name type="synonym">Blatta americana</name>
    <dbReference type="NCBI Taxonomy" id="6978"/>
    <lineage>
        <taxon>Eukaryota</taxon>
        <taxon>Metazoa</taxon>
        <taxon>Ecdysozoa</taxon>
        <taxon>Arthropoda</taxon>
        <taxon>Hexapoda</taxon>
        <taxon>Insecta</taxon>
        <taxon>Pterygota</taxon>
        <taxon>Neoptera</taxon>
        <taxon>Polyneoptera</taxon>
        <taxon>Dictyoptera</taxon>
        <taxon>Blattodea</taxon>
        <taxon>Blattoidea</taxon>
        <taxon>Blattidae</taxon>
        <taxon>Blattinae</taxon>
        <taxon>Periplaneta</taxon>
    </lineage>
</organism>
<dbReference type="Proteomes" id="UP001148838">
    <property type="component" value="Unassembled WGS sequence"/>
</dbReference>
<name>A0ABQ8SC89_PERAM</name>